<dbReference type="Proteomes" id="UP000321367">
    <property type="component" value="Unassembled WGS sequence"/>
</dbReference>
<dbReference type="RefSeq" id="WP_146934583.1">
    <property type="nucleotide sequence ID" value="NZ_CBCSHZ010000031.1"/>
</dbReference>
<keyword evidence="2" id="KW-1185">Reference proteome</keyword>
<sequence>MKNIFFFLSLLLTFTTYCQTTKKVLIDRNTLEPIDAAHIYLSNKYKTGTVSNEDGVFILKKIKQEDTLQITHLNYFPLKLKFSELEKDTIRMDPITEDLLEVTIFSESAESILIKTLDLLEENHAVEPVLYQVFIRSLEYEKDKSQLHVFGEYIFNIYQTRSHNSKLQLSNFRVKPFSELGKEYFKKMRFMSATKIHSDNIFKYKEDIFKE</sequence>
<keyword evidence="1" id="KW-0121">Carboxypeptidase</keyword>
<dbReference type="InterPro" id="IPR008969">
    <property type="entry name" value="CarboxyPept-like_regulatory"/>
</dbReference>
<organism evidence="1 2">
    <name type="scientific">Gillisia hiemivivida</name>
    <dbReference type="NCBI Taxonomy" id="291190"/>
    <lineage>
        <taxon>Bacteria</taxon>
        <taxon>Pseudomonadati</taxon>
        <taxon>Bacteroidota</taxon>
        <taxon>Flavobacteriia</taxon>
        <taxon>Flavobacteriales</taxon>
        <taxon>Flavobacteriaceae</taxon>
        <taxon>Gillisia</taxon>
    </lineage>
</organism>
<dbReference type="OrthoDB" id="1147959at2"/>
<keyword evidence="1" id="KW-0645">Protease</keyword>
<comment type="caution">
    <text evidence="1">The sequence shown here is derived from an EMBL/GenBank/DDBJ whole genome shotgun (WGS) entry which is preliminary data.</text>
</comment>
<dbReference type="AlphaFoldDB" id="A0A5C6ZS42"/>
<name>A0A5C6ZS42_9FLAO</name>
<dbReference type="EMBL" id="VORY01000029">
    <property type="protein sequence ID" value="TXD91969.1"/>
    <property type="molecule type" value="Genomic_DNA"/>
</dbReference>
<gene>
    <name evidence="1" type="ORF">ES724_15310</name>
</gene>
<keyword evidence="1" id="KW-0378">Hydrolase</keyword>
<dbReference type="SUPFAM" id="SSF49464">
    <property type="entry name" value="Carboxypeptidase regulatory domain-like"/>
    <property type="match status" value="1"/>
</dbReference>
<dbReference type="GO" id="GO:0004180">
    <property type="term" value="F:carboxypeptidase activity"/>
    <property type="evidence" value="ECO:0007669"/>
    <property type="project" value="UniProtKB-KW"/>
</dbReference>
<evidence type="ECO:0000313" key="1">
    <source>
        <dbReference type="EMBL" id="TXD91969.1"/>
    </source>
</evidence>
<protein>
    <submittedName>
        <fullName evidence="1">Carboxypeptidase-like regulatory domain-containing protein</fullName>
    </submittedName>
</protein>
<accession>A0A5C6ZS42</accession>
<proteinExistence type="predicted"/>
<reference evidence="1 2" key="1">
    <citation type="submission" date="2019-08" db="EMBL/GenBank/DDBJ databases">
        <title>Genome sequence of Gillisia hiemivivida IC154 (type strain).</title>
        <authorList>
            <person name="Bowman J.P."/>
        </authorList>
    </citation>
    <scope>NUCLEOTIDE SEQUENCE [LARGE SCALE GENOMIC DNA]</scope>
    <source>
        <strain evidence="1 2">IC154</strain>
    </source>
</reference>
<evidence type="ECO:0000313" key="2">
    <source>
        <dbReference type="Proteomes" id="UP000321367"/>
    </source>
</evidence>